<feature type="chain" id="PRO_5037060755" description="Fibronectin type-III domain-containing protein" evidence="1">
    <location>
        <begin position="24"/>
        <end position="687"/>
    </location>
</feature>
<dbReference type="InterPro" id="IPR013783">
    <property type="entry name" value="Ig-like_fold"/>
</dbReference>
<feature type="domain" description="Fibronectin type-III" evidence="2">
    <location>
        <begin position="599"/>
        <end position="687"/>
    </location>
</feature>
<evidence type="ECO:0000259" key="2">
    <source>
        <dbReference type="PROSITE" id="PS50853"/>
    </source>
</evidence>
<dbReference type="RefSeq" id="WP_202855243.1">
    <property type="nucleotide sequence ID" value="NZ_JAEUGD010000018.1"/>
</dbReference>
<protein>
    <recommendedName>
        <fullName evidence="2">Fibronectin type-III domain-containing protein</fullName>
    </recommendedName>
</protein>
<evidence type="ECO:0000256" key="1">
    <source>
        <dbReference type="SAM" id="SignalP"/>
    </source>
</evidence>
<sequence>MYDIKKTLFITFILTATASFVLAQTQYSGEIKVLSRATGNSVKLRWAPTTYMAWRIGNELGYDVVRYTFDPEGERMLKDSILLTRQPLKPLPLPAWEPLVKNNRYAAITAQALYGESFQMEEGSSGQAALINQNTEQENRFSFALACADQSLEVAKASGLYYEDKTAMPGTEYVYRVKLASQRPGFPVFRGSAIASPSKVDALPRPDSLYAEFGDGSVRIHWNSFFNRMDYNYYIIEKSTDNKIFKKTSELNFLQLIHTSGKKDYNIYYMDSLANDRTYYYRIKGVTAFGKEGPPSNVVQGQAHKKIRSIPGIRKGEIDVSGRANINWYFPGLQTEIKGFYVARGMTGKGPFVNVHDKILPPSTRSYSDNRPMSTNYYVVRAESLYGQVVESMPMLVQSMDTIPPLPPTGITGKIDSTGNVTLMWSENNEPDLHGYKVFRSYHQDKDYVQAHRNTIKANEFNENVQLENLTKDYYYQVVAVDHMSNASAFSAPVLLKKPDIIPPSAPVLRKPKYENGQVMLNWIAGTDEDLAGYRLYRENEGINTLIANLQPDQVTYQDSNMPGGAQYIYKLIALDGAGLNSDTSAYNIVVPDNSILPEVKKITYTIDQEKRKLTLSWKYDLQGIDGYILYRSLDEGTLRTVGRLPADKTKFIENDYKVGRVYKYRIQAYSGNKRSPLSAWIKPTTN</sequence>
<reference evidence="3" key="1">
    <citation type="submission" date="2021-01" db="EMBL/GenBank/DDBJ databases">
        <title>Fulvivirga kasyanovii gen. nov., sp nov., a novel member of the phylum Bacteroidetes isolated from seawater in a mussel farm.</title>
        <authorList>
            <person name="Zhao L.-H."/>
            <person name="Wang Z.-J."/>
        </authorList>
    </citation>
    <scope>NUCLEOTIDE SEQUENCE</scope>
    <source>
        <strain evidence="3">29W222</strain>
    </source>
</reference>
<gene>
    <name evidence="3" type="ORF">JMN32_05230</name>
</gene>
<dbReference type="InterPro" id="IPR003961">
    <property type="entry name" value="FN3_dom"/>
</dbReference>
<dbReference type="Gene3D" id="2.60.40.10">
    <property type="entry name" value="Immunoglobulins"/>
    <property type="match status" value="4"/>
</dbReference>
<dbReference type="SMART" id="SM00060">
    <property type="entry name" value="FN3"/>
    <property type="match status" value="4"/>
</dbReference>
<name>A0A937KD60_9BACT</name>
<evidence type="ECO:0000313" key="4">
    <source>
        <dbReference type="Proteomes" id="UP000614216"/>
    </source>
</evidence>
<organism evidence="3 4">
    <name type="scientific">Fulvivirga marina</name>
    <dbReference type="NCBI Taxonomy" id="2494733"/>
    <lineage>
        <taxon>Bacteria</taxon>
        <taxon>Pseudomonadati</taxon>
        <taxon>Bacteroidota</taxon>
        <taxon>Cytophagia</taxon>
        <taxon>Cytophagales</taxon>
        <taxon>Fulvivirgaceae</taxon>
        <taxon>Fulvivirga</taxon>
    </lineage>
</organism>
<dbReference type="Proteomes" id="UP000614216">
    <property type="component" value="Unassembled WGS sequence"/>
</dbReference>
<feature type="signal peptide" evidence="1">
    <location>
        <begin position="1"/>
        <end position="23"/>
    </location>
</feature>
<dbReference type="InterPro" id="IPR036116">
    <property type="entry name" value="FN3_sf"/>
</dbReference>
<dbReference type="EMBL" id="JAEUGD010000018">
    <property type="protein sequence ID" value="MBL6445700.1"/>
    <property type="molecule type" value="Genomic_DNA"/>
</dbReference>
<dbReference type="PROSITE" id="PS50853">
    <property type="entry name" value="FN3"/>
    <property type="match status" value="1"/>
</dbReference>
<dbReference type="SUPFAM" id="SSF49265">
    <property type="entry name" value="Fibronectin type III"/>
    <property type="match status" value="2"/>
</dbReference>
<keyword evidence="4" id="KW-1185">Reference proteome</keyword>
<keyword evidence="1" id="KW-0732">Signal</keyword>
<comment type="caution">
    <text evidence="3">The sequence shown here is derived from an EMBL/GenBank/DDBJ whole genome shotgun (WGS) entry which is preliminary data.</text>
</comment>
<accession>A0A937KD60</accession>
<dbReference type="AlphaFoldDB" id="A0A937KD60"/>
<proteinExistence type="predicted"/>
<dbReference type="CDD" id="cd00063">
    <property type="entry name" value="FN3"/>
    <property type="match status" value="2"/>
</dbReference>
<evidence type="ECO:0000313" key="3">
    <source>
        <dbReference type="EMBL" id="MBL6445700.1"/>
    </source>
</evidence>